<name>X0UWE6_9ZZZZ</name>
<comment type="caution">
    <text evidence="1">The sequence shown here is derived from an EMBL/GenBank/DDBJ whole genome shotgun (WGS) entry which is preliminary data.</text>
</comment>
<evidence type="ECO:0000313" key="1">
    <source>
        <dbReference type="EMBL" id="GAG03482.1"/>
    </source>
</evidence>
<organism evidence="1">
    <name type="scientific">marine sediment metagenome</name>
    <dbReference type="NCBI Taxonomy" id="412755"/>
    <lineage>
        <taxon>unclassified sequences</taxon>
        <taxon>metagenomes</taxon>
        <taxon>ecological metagenomes</taxon>
    </lineage>
</organism>
<protein>
    <recommendedName>
        <fullName evidence="2">DNA primase/nucleoside triphosphatase C-terminal domain-containing protein</fullName>
    </recommendedName>
</protein>
<feature type="non-terminal residue" evidence="1">
    <location>
        <position position="1"/>
    </location>
</feature>
<evidence type="ECO:0008006" key="2">
    <source>
        <dbReference type="Google" id="ProtNLM"/>
    </source>
</evidence>
<accession>X0UWE6</accession>
<dbReference type="AlphaFoldDB" id="X0UWE6"/>
<reference evidence="1" key="1">
    <citation type="journal article" date="2014" name="Front. Microbiol.">
        <title>High frequency of phylogenetically diverse reductive dehalogenase-homologous genes in deep subseafloor sedimentary metagenomes.</title>
        <authorList>
            <person name="Kawai M."/>
            <person name="Futagami T."/>
            <person name="Toyoda A."/>
            <person name="Takaki Y."/>
            <person name="Nishi S."/>
            <person name="Hori S."/>
            <person name="Arai W."/>
            <person name="Tsubouchi T."/>
            <person name="Morono Y."/>
            <person name="Uchiyama I."/>
            <person name="Ito T."/>
            <person name="Fujiyama A."/>
            <person name="Inagaki F."/>
            <person name="Takami H."/>
        </authorList>
    </citation>
    <scope>NUCLEOTIDE SEQUENCE</scope>
    <source>
        <strain evidence="1">Expedition CK06-06</strain>
    </source>
</reference>
<gene>
    <name evidence="1" type="ORF">S01H1_40123</name>
</gene>
<sequence length="117" mass="13817">WAVQGAREWAEHGLGTCAAVEQHTRDYRTEQDVLGEFLDEACDFNPERFTEKAELYRVYQAWAKLNGERFPMKHKRFTLRLRDRNDARVREDRLSGSRAHVWRGIALKEPLPFRVGE</sequence>
<dbReference type="EMBL" id="BARS01025379">
    <property type="protein sequence ID" value="GAG03482.1"/>
    <property type="molecule type" value="Genomic_DNA"/>
</dbReference>
<proteinExistence type="predicted"/>